<keyword evidence="2" id="KW-1185">Reference proteome</keyword>
<gene>
    <name evidence="1" type="ORF">MRB53_033249</name>
</gene>
<evidence type="ECO:0000313" key="2">
    <source>
        <dbReference type="Proteomes" id="UP001234297"/>
    </source>
</evidence>
<evidence type="ECO:0000313" key="1">
    <source>
        <dbReference type="EMBL" id="KAJ8624719.1"/>
    </source>
</evidence>
<dbReference type="Proteomes" id="UP001234297">
    <property type="component" value="Chromosome 11"/>
</dbReference>
<accession>A0ACC2KVC2</accession>
<name>A0ACC2KVC2_PERAE</name>
<dbReference type="EMBL" id="CM056819">
    <property type="protein sequence ID" value="KAJ8624719.1"/>
    <property type="molecule type" value="Genomic_DNA"/>
</dbReference>
<sequence length="182" mass="20353">MVKGDLCSTVLDFFARGRGAFVSGRKALDHIVVAREVIHAMSRMKGSRPTVAVKFDVAKAYDTHRWDFIQACLTNLGFDGSFVSKIMLCISSITFTVRVNCGLSKQFHPKHGLPQGHPLTPYLYILVQNLSLGTPTEWQGRGICFSPRLLQTETELGCYNSLMTYFFFFAPITERCETSAIS</sequence>
<organism evidence="1 2">
    <name type="scientific">Persea americana</name>
    <name type="common">Avocado</name>
    <dbReference type="NCBI Taxonomy" id="3435"/>
    <lineage>
        <taxon>Eukaryota</taxon>
        <taxon>Viridiplantae</taxon>
        <taxon>Streptophyta</taxon>
        <taxon>Embryophyta</taxon>
        <taxon>Tracheophyta</taxon>
        <taxon>Spermatophyta</taxon>
        <taxon>Magnoliopsida</taxon>
        <taxon>Magnoliidae</taxon>
        <taxon>Laurales</taxon>
        <taxon>Lauraceae</taxon>
        <taxon>Persea</taxon>
    </lineage>
</organism>
<reference evidence="1 2" key="1">
    <citation type="journal article" date="2022" name="Hortic Res">
        <title>A haplotype resolved chromosomal level avocado genome allows analysis of novel avocado genes.</title>
        <authorList>
            <person name="Nath O."/>
            <person name="Fletcher S.J."/>
            <person name="Hayward A."/>
            <person name="Shaw L.M."/>
            <person name="Masouleh A.K."/>
            <person name="Furtado A."/>
            <person name="Henry R.J."/>
            <person name="Mitter N."/>
        </authorList>
    </citation>
    <scope>NUCLEOTIDE SEQUENCE [LARGE SCALE GENOMIC DNA]</scope>
    <source>
        <strain evidence="2">cv. Hass</strain>
    </source>
</reference>
<comment type="caution">
    <text evidence="1">The sequence shown here is derived from an EMBL/GenBank/DDBJ whole genome shotgun (WGS) entry which is preliminary data.</text>
</comment>
<protein>
    <submittedName>
        <fullName evidence="1">Uncharacterized protein</fullName>
    </submittedName>
</protein>
<proteinExistence type="predicted"/>